<organism evidence="1">
    <name type="scientific">candidate division WOR-3 bacterium</name>
    <dbReference type="NCBI Taxonomy" id="2052148"/>
    <lineage>
        <taxon>Bacteria</taxon>
        <taxon>Bacteria division WOR-3</taxon>
    </lineage>
</organism>
<accession>A0A7C4Y537</accession>
<proteinExistence type="predicted"/>
<protein>
    <submittedName>
        <fullName evidence="1">Uncharacterized protein</fullName>
    </submittedName>
</protein>
<name>A0A7C4Y537_UNCW3</name>
<dbReference type="AlphaFoldDB" id="A0A7C4Y537"/>
<evidence type="ECO:0000313" key="1">
    <source>
        <dbReference type="EMBL" id="HGW91602.1"/>
    </source>
</evidence>
<gene>
    <name evidence="1" type="ORF">ENV67_03570</name>
</gene>
<reference evidence="1" key="1">
    <citation type="journal article" date="2020" name="mSystems">
        <title>Genome- and Community-Level Interaction Insights into Carbon Utilization and Element Cycling Functions of Hydrothermarchaeota in Hydrothermal Sediment.</title>
        <authorList>
            <person name="Zhou Z."/>
            <person name="Liu Y."/>
            <person name="Xu W."/>
            <person name="Pan J."/>
            <person name="Luo Z.H."/>
            <person name="Li M."/>
        </authorList>
    </citation>
    <scope>NUCLEOTIDE SEQUENCE [LARGE SCALE GENOMIC DNA]</scope>
    <source>
        <strain evidence="1">SpSt-780</strain>
    </source>
</reference>
<sequence>MKKLFLLLFLIYFVNCKEEKKEGKFTPPKDGIIRKEMADRYINVAVAFDRIVKEQGERINDFKKKYKLSDNLDEIYKAEFRQKHPEIIKEWEEINGNWNAIEDSIYKAFNTSEEEFQWVASALIAPKNKPMQEYIQKRISELTQSKETRLEEQK</sequence>
<dbReference type="EMBL" id="DTHG01000042">
    <property type="protein sequence ID" value="HGW91602.1"/>
    <property type="molecule type" value="Genomic_DNA"/>
</dbReference>
<comment type="caution">
    <text evidence="1">The sequence shown here is derived from an EMBL/GenBank/DDBJ whole genome shotgun (WGS) entry which is preliminary data.</text>
</comment>